<keyword evidence="3" id="KW-0812">Transmembrane</keyword>
<evidence type="ECO:0000259" key="5">
    <source>
        <dbReference type="Pfam" id="PF16729"/>
    </source>
</evidence>
<evidence type="ECO:0000256" key="3">
    <source>
        <dbReference type="SAM" id="Phobius"/>
    </source>
</evidence>
<reference evidence="6" key="1">
    <citation type="submission" date="2021-02" db="EMBL/GenBank/DDBJ databases">
        <title>Infant gut strain persistence is associated with maternal origin, phylogeny, and functional potential including surface adhesion and iron acquisition.</title>
        <authorList>
            <person name="Lou Y.C."/>
        </authorList>
    </citation>
    <scope>NUCLEOTIDE SEQUENCE</scope>
    <source>
        <strain evidence="6">L3_128_245G1_dasL3_128_245G1_concoct_49</strain>
    </source>
</reference>
<evidence type="ECO:0000259" key="4">
    <source>
        <dbReference type="Pfam" id="PF13240"/>
    </source>
</evidence>
<evidence type="ECO:0000256" key="1">
    <source>
        <dbReference type="ARBA" id="ARBA00022729"/>
    </source>
</evidence>
<dbReference type="Gene3D" id="2.60.40.1240">
    <property type="match status" value="1"/>
</dbReference>
<keyword evidence="3" id="KW-1133">Transmembrane helix</keyword>
<evidence type="ECO:0000313" key="7">
    <source>
        <dbReference type="Proteomes" id="UP000738879"/>
    </source>
</evidence>
<organism evidence="6 7">
    <name type="scientific">Collinsella intestinalis</name>
    <dbReference type="NCBI Taxonomy" id="147207"/>
    <lineage>
        <taxon>Bacteria</taxon>
        <taxon>Bacillati</taxon>
        <taxon>Actinomycetota</taxon>
        <taxon>Coriobacteriia</taxon>
        <taxon>Coriobacteriales</taxon>
        <taxon>Coriobacteriaceae</taxon>
        <taxon>Collinsella</taxon>
    </lineage>
</organism>
<feature type="domain" description="DUF5067" evidence="5">
    <location>
        <begin position="140"/>
        <end position="232"/>
    </location>
</feature>
<dbReference type="Pfam" id="PF13240">
    <property type="entry name" value="Zn_Ribbon_1"/>
    <property type="match status" value="1"/>
</dbReference>
<feature type="region of interest" description="Disordered" evidence="2">
    <location>
        <begin position="87"/>
        <end position="112"/>
    </location>
</feature>
<feature type="domain" description="Zinc-ribbon" evidence="4">
    <location>
        <begin position="5"/>
        <end position="26"/>
    </location>
</feature>
<sequence>MSLIYCPKCGKQMSDKAAECPECSFKINEETSRDGSPLKGEPHSGATSKHAKRKPVAAIMKGVAVLAIAGISFAAGMAFSGNRAGEPQVNVSAPTENAASDAPSENDADVKQAKSEFNVEWVDGAPEQFGSNGSTATPGEAKIVESSSGEYVLTIDFAYTNESEDAKNFINDMYCRVAPYQGGIELETPGFTSEAGAWDYSEAFTGIKQGATVETQLAWVLRDTESPIEIEFGTNSEYKPLFVKTINIS</sequence>
<dbReference type="EMBL" id="JAGZJA010000003">
    <property type="protein sequence ID" value="MBS5146799.1"/>
    <property type="molecule type" value="Genomic_DNA"/>
</dbReference>
<gene>
    <name evidence="6" type="ORF">KHY67_03750</name>
</gene>
<comment type="caution">
    <text evidence="6">The sequence shown here is derived from an EMBL/GenBank/DDBJ whole genome shotgun (WGS) entry which is preliminary data.</text>
</comment>
<feature type="transmembrane region" description="Helical" evidence="3">
    <location>
        <begin position="58"/>
        <end position="79"/>
    </location>
</feature>
<evidence type="ECO:0000256" key="2">
    <source>
        <dbReference type="SAM" id="MobiDB-lite"/>
    </source>
</evidence>
<dbReference type="InterPro" id="IPR029050">
    <property type="entry name" value="Immunoprotect_excell_Ig-like"/>
</dbReference>
<keyword evidence="1" id="KW-0732">Signal</keyword>
<dbReference type="InterPro" id="IPR031989">
    <property type="entry name" value="DUF5067"/>
</dbReference>
<feature type="region of interest" description="Disordered" evidence="2">
    <location>
        <begin position="29"/>
        <end position="53"/>
    </location>
</feature>
<proteinExistence type="predicted"/>
<name>A0A943BM03_9ACTN</name>
<feature type="compositionally biased region" description="Polar residues" evidence="2">
    <location>
        <begin position="89"/>
        <end position="98"/>
    </location>
</feature>
<accession>A0A943BM03</accession>
<dbReference type="AlphaFoldDB" id="A0A943BM03"/>
<protein>
    <submittedName>
        <fullName evidence="6">DUF5067 domain-containing protein</fullName>
    </submittedName>
</protein>
<dbReference type="Pfam" id="PF16729">
    <property type="entry name" value="DUF5067"/>
    <property type="match status" value="1"/>
</dbReference>
<keyword evidence="3" id="KW-0472">Membrane</keyword>
<dbReference type="Proteomes" id="UP000738879">
    <property type="component" value="Unassembled WGS sequence"/>
</dbReference>
<dbReference type="InterPro" id="IPR026870">
    <property type="entry name" value="Zinc_ribbon_dom"/>
</dbReference>
<evidence type="ECO:0000313" key="6">
    <source>
        <dbReference type="EMBL" id="MBS5146799.1"/>
    </source>
</evidence>